<proteinExistence type="predicted"/>
<keyword evidence="3" id="KW-1185">Reference proteome</keyword>
<name>A0AAV1Z3M1_9ARAC</name>
<organism evidence="2 3">
    <name type="scientific">Larinioides sclopetarius</name>
    <dbReference type="NCBI Taxonomy" id="280406"/>
    <lineage>
        <taxon>Eukaryota</taxon>
        <taxon>Metazoa</taxon>
        <taxon>Ecdysozoa</taxon>
        <taxon>Arthropoda</taxon>
        <taxon>Chelicerata</taxon>
        <taxon>Arachnida</taxon>
        <taxon>Araneae</taxon>
        <taxon>Araneomorphae</taxon>
        <taxon>Entelegynae</taxon>
        <taxon>Araneoidea</taxon>
        <taxon>Araneidae</taxon>
        <taxon>Larinioides</taxon>
    </lineage>
</organism>
<reference evidence="2 3" key="1">
    <citation type="submission" date="2024-04" db="EMBL/GenBank/DDBJ databases">
        <authorList>
            <person name="Rising A."/>
            <person name="Reimegard J."/>
            <person name="Sonavane S."/>
            <person name="Akerstrom W."/>
            <person name="Nylinder S."/>
            <person name="Hedman E."/>
            <person name="Kallberg Y."/>
        </authorList>
    </citation>
    <scope>NUCLEOTIDE SEQUENCE [LARGE SCALE GENOMIC DNA]</scope>
</reference>
<dbReference type="EMBL" id="CAXIEN010000015">
    <property type="protein sequence ID" value="CAL1264935.1"/>
    <property type="molecule type" value="Genomic_DNA"/>
</dbReference>
<evidence type="ECO:0008006" key="4">
    <source>
        <dbReference type="Google" id="ProtNLM"/>
    </source>
</evidence>
<evidence type="ECO:0000313" key="3">
    <source>
        <dbReference type="Proteomes" id="UP001497382"/>
    </source>
</evidence>
<comment type="caution">
    <text evidence="2">The sequence shown here is derived from an EMBL/GenBank/DDBJ whole genome shotgun (WGS) entry which is preliminary data.</text>
</comment>
<feature type="transmembrane region" description="Helical" evidence="1">
    <location>
        <begin position="236"/>
        <end position="255"/>
    </location>
</feature>
<keyword evidence="1" id="KW-1133">Transmembrane helix</keyword>
<evidence type="ECO:0000313" key="2">
    <source>
        <dbReference type="EMBL" id="CAL1264935.1"/>
    </source>
</evidence>
<keyword evidence="1" id="KW-0472">Membrane</keyword>
<gene>
    <name evidence="2" type="ORF">LARSCL_LOCUS2237</name>
</gene>
<keyword evidence="1" id="KW-0812">Transmembrane</keyword>
<feature type="transmembrane region" description="Helical" evidence="1">
    <location>
        <begin position="298"/>
        <end position="316"/>
    </location>
</feature>
<evidence type="ECO:0000256" key="1">
    <source>
        <dbReference type="SAM" id="Phobius"/>
    </source>
</evidence>
<sequence length="376" mass="43803">MNHTIRDDETYEHDLKDFPFVFIELSKFFKNKVEQLTNIVERWCFFFKYADETTDEDLKKIAEEAPIIKLAYDELDRERWEGKELAVYEKRMMDLQEEGILEYKFEEVNENRESKDTTEIGIGPKDNYLKTNSNCASDLAGILNRSNTNEVPFIKVTMPSEERYELQGLEYGNHLDHRLESNDLEHISVVFEYLAFDEETKKLLIECCEVNNECEVLADNNKKSARAKWFLSKGQLIFALLTGCSFLTNVGLFIYNAANERTSLHHATIKHASPYNYNTSSDNVTIEYASSPGFTDDIILLASSFTGLMFFLNYVFGKMLSSYKKSDSILEERLKSCMKKRDKLGSELESAFKHKVYTEELGKLREELRSFRERIV</sequence>
<protein>
    <recommendedName>
        <fullName evidence="4">Odorant receptor</fullName>
    </recommendedName>
</protein>
<dbReference type="Proteomes" id="UP001497382">
    <property type="component" value="Unassembled WGS sequence"/>
</dbReference>
<accession>A0AAV1Z3M1</accession>
<dbReference type="AlphaFoldDB" id="A0AAV1Z3M1"/>